<dbReference type="STRING" id="215250.A0A316YLR9"/>
<evidence type="ECO:0000256" key="1">
    <source>
        <dbReference type="SAM" id="MobiDB-lite"/>
    </source>
</evidence>
<dbReference type="Proteomes" id="UP000245768">
    <property type="component" value="Unassembled WGS sequence"/>
</dbReference>
<keyword evidence="2" id="KW-0472">Membrane</keyword>
<feature type="region of interest" description="Disordered" evidence="1">
    <location>
        <begin position="63"/>
        <end position="84"/>
    </location>
</feature>
<organism evidence="3 4">
    <name type="scientific">Acaromyces ingoldii</name>
    <dbReference type="NCBI Taxonomy" id="215250"/>
    <lineage>
        <taxon>Eukaryota</taxon>
        <taxon>Fungi</taxon>
        <taxon>Dikarya</taxon>
        <taxon>Basidiomycota</taxon>
        <taxon>Ustilaginomycotina</taxon>
        <taxon>Exobasidiomycetes</taxon>
        <taxon>Exobasidiales</taxon>
        <taxon>Cryptobasidiaceae</taxon>
        <taxon>Acaromyces</taxon>
    </lineage>
</organism>
<proteinExistence type="predicted"/>
<protein>
    <submittedName>
        <fullName evidence="3">Uncharacterized protein</fullName>
    </submittedName>
</protein>
<dbReference type="InParanoid" id="A0A316YLR9"/>
<keyword evidence="2" id="KW-1133">Transmembrane helix</keyword>
<dbReference type="EMBL" id="KZ819636">
    <property type="protein sequence ID" value="PWN90016.1"/>
    <property type="molecule type" value="Genomic_DNA"/>
</dbReference>
<evidence type="ECO:0000313" key="3">
    <source>
        <dbReference type="EMBL" id="PWN90016.1"/>
    </source>
</evidence>
<gene>
    <name evidence="3" type="ORF">FA10DRAFT_102396</name>
</gene>
<dbReference type="RefSeq" id="XP_025377214.1">
    <property type="nucleotide sequence ID" value="XM_025517830.1"/>
</dbReference>
<dbReference type="AlphaFoldDB" id="A0A316YLR9"/>
<feature type="region of interest" description="Disordered" evidence="1">
    <location>
        <begin position="1"/>
        <end position="28"/>
    </location>
</feature>
<keyword evidence="2" id="KW-0812">Transmembrane</keyword>
<feature type="transmembrane region" description="Helical" evidence="2">
    <location>
        <begin position="300"/>
        <end position="318"/>
    </location>
</feature>
<feature type="compositionally biased region" description="Basic and acidic residues" evidence="1">
    <location>
        <begin position="69"/>
        <end position="82"/>
    </location>
</feature>
<accession>A0A316YLR9</accession>
<dbReference type="GeneID" id="37039746"/>
<evidence type="ECO:0000256" key="2">
    <source>
        <dbReference type="SAM" id="Phobius"/>
    </source>
</evidence>
<sequence>MASTSQLRINGDRPSRNNSSMPSKAKRRRAGANSWAVASALVGLLAASLLGLTNASPVTDAYGRATNSLERRDRTNYTDPNDHGGQMLTIIPNVPGLGEPINVIVSGLSDASVLSIEGFLLWATSINFGVSCLGQANGTNQLANLGDGKGNVTQGTGDGDNGVLRWNYGDAYVGTCKETFQGGNHFRWWRQAGTNAFFLASSVELDLSTSHMIAQNGYNAGRDELVGNATASNGTRWEAYSYNTTVEWVPAGVLLNATTDGINHPQIALEGQPAQDGRIAVLTVKQLTSGRDSAMSFMRAPPILLSILAALLIGLITFA</sequence>
<dbReference type="OrthoDB" id="2310204at2759"/>
<keyword evidence="4" id="KW-1185">Reference proteome</keyword>
<reference evidence="3 4" key="1">
    <citation type="journal article" date="2018" name="Mol. Biol. Evol.">
        <title>Broad Genomic Sampling Reveals a Smut Pathogenic Ancestry of the Fungal Clade Ustilaginomycotina.</title>
        <authorList>
            <person name="Kijpornyongpan T."/>
            <person name="Mondo S.J."/>
            <person name="Barry K."/>
            <person name="Sandor L."/>
            <person name="Lee J."/>
            <person name="Lipzen A."/>
            <person name="Pangilinan J."/>
            <person name="LaButti K."/>
            <person name="Hainaut M."/>
            <person name="Henrissat B."/>
            <person name="Grigoriev I.V."/>
            <person name="Spatafora J.W."/>
            <person name="Aime M.C."/>
        </authorList>
    </citation>
    <scope>NUCLEOTIDE SEQUENCE [LARGE SCALE GENOMIC DNA]</scope>
    <source>
        <strain evidence="3 4">MCA 4198</strain>
    </source>
</reference>
<name>A0A316YLR9_9BASI</name>
<evidence type="ECO:0000313" key="4">
    <source>
        <dbReference type="Proteomes" id="UP000245768"/>
    </source>
</evidence>